<accession>A0A975NH41</accession>
<dbReference type="AlphaFoldDB" id="A0A975NH41"/>
<proteinExistence type="predicted"/>
<dbReference type="SUPFAM" id="SSF52833">
    <property type="entry name" value="Thioredoxin-like"/>
    <property type="match status" value="1"/>
</dbReference>
<dbReference type="RefSeq" id="WP_215622978.1">
    <property type="nucleotide sequence ID" value="NZ_CP076134.1"/>
</dbReference>
<organism evidence="2 3">
    <name type="scientific">Bradyrhizobium sediminis</name>
    <dbReference type="NCBI Taxonomy" id="2840469"/>
    <lineage>
        <taxon>Bacteria</taxon>
        <taxon>Pseudomonadati</taxon>
        <taxon>Pseudomonadota</taxon>
        <taxon>Alphaproteobacteria</taxon>
        <taxon>Hyphomicrobiales</taxon>
        <taxon>Nitrobacteraceae</taxon>
        <taxon>Bradyrhizobium</taxon>
    </lineage>
</organism>
<dbReference type="InterPro" id="IPR036249">
    <property type="entry name" value="Thioredoxin-like_sf"/>
</dbReference>
<dbReference type="NCBIfam" id="TIGR02174">
    <property type="entry name" value="CXXU_selWTH"/>
    <property type="match status" value="1"/>
</dbReference>
<dbReference type="Pfam" id="PF10262">
    <property type="entry name" value="Rdx"/>
    <property type="match status" value="1"/>
</dbReference>
<evidence type="ECO:0000313" key="2">
    <source>
        <dbReference type="EMBL" id="QWG14349.1"/>
    </source>
</evidence>
<gene>
    <name evidence="2" type="ORF">KMZ29_06640</name>
</gene>
<dbReference type="Gene3D" id="3.40.30.10">
    <property type="entry name" value="Glutaredoxin"/>
    <property type="match status" value="1"/>
</dbReference>
<evidence type="ECO:0000256" key="1">
    <source>
        <dbReference type="ARBA" id="ARBA00023284"/>
    </source>
</evidence>
<keyword evidence="1" id="KW-0676">Redox-active center</keyword>
<protein>
    <submittedName>
        <fullName evidence="2">Rdx family protein</fullName>
    </submittedName>
</protein>
<name>A0A975NH41_9BRAD</name>
<dbReference type="Proteomes" id="UP000680839">
    <property type="component" value="Chromosome"/>
</dbReference>
<dbReference type="InterPro" id="IPR011893">
    <property type="entry name" value="Selenoprotein_Rdx-typ"/>
</dbReference>
<dbReference type="EMBL" id="CP076134">
    <property type="protein sequence ID" value="QWG14349.1"/>
    <property type="molecule type" value="Genomic_DNA"/>
</dbReference>
<sequence>MTDVSIIYCRPCGYEKRAKEVAMALQRQLGIVADLVPGKGGVFEVSVGGKTVARRLKGHFPDAAEIVTAVRAQGAR</sequence>
<reference evidence="2" key="1">
    <citation type="submission" date="2021-06" db="EMBL/GenBank/DDBJ databases">
        <title>Bradyrhizobium sp. S2-20-1 Genome sequencing.</title>
        <authorList>
            <person name="Jin L."/>
        </authorList>
    </citation>
    <scope>NUCLEOTIDE SEQUENCE</scope>
    <source>
        <strain evidence="2">S2-20-1</strain>
    </source>
</reference>
<evidence type="ECO:0000313" key="3">
    <source>
        <dbReference type="Proteomes" id="UP000680839"/>
    </source>
</evidence>